<proteinExistence type="predicted"/>
<dbReference type="Proteomes" id="UP000623129">
    <property type="component" value="Unassembled WGS sequence"/>
</dbReference>
<dbReference type="AlphaFoldDB" id="A0A833Q9C4"/>
<sequence length="186" mass="21369">MSRFWVTNLEARLLRSFPLPPLLLPGYHQIEPSKLSTSYKLYFQLSNWFVASDLATDVVVHVGEVKFFLHKVLYCTGTELTAQGDGISKKKFDVIRFLDEDRYNIHFGVGCDYCGATRRNQNRARGEFRTGPGLLNETDSALDDTDRARAFQIEFGLDRVRAFPPPIQVEQGPVMLFKVLNRLWFC</sequence>
<reference evidence="1" key="1">
    <citation type="submission" date="2020-01" db="EMBL/GenBank/DDBJ databases">
        <title>Genome sequence of Kobresia littledalei, the first chromosome-level genome in the family Cyperaceae.</title>
        <authorList>
            <person name="Qu G."/>
        </authorList>
    </citation>
    <scope>NUCLEOTIDE SEQUENCE</scope>
    <source>
        <strain evidence="1">C.B.Clarke</strain>
        <tissue evidence="1">Leaf</tissue>
    </source>
</reference>
<evidence type="ECO:0000313" key="1">
    <source>
        <dbReference type="EMBL" id="KAF3321745.1"/>
    </source>
</evidence>
<accession>A0A833Q9C4</accession>
<comment type="caution">
    <text evidence="1">The sequence shown here is derived from an EMBL/GenBank/DDBJ whole genome shotgun (WGS) entry which is preliminary data.</text>
</comment>
<keyword evidence="2" id="KW-1185">Reference proteome</keyword>
<name>A0A833Q9C4_9POAL</name>
<gene>
    <name evidence="1" type="ORF">FCM35_KLT13961</name>
</gene>
<dbReference type="EMBL" id="SWLB01000026">
    <property type="protein sequence ID" value="KAF3321745.1"/>
    <property type="molecule type" value="Genomic_DNA"/>
</dbReference>
<protein>
    <submittedName>
        <fullName evidence="1">Uncharacterized protein</fullName>
    </submittedName>
</protein>
<organism evidence="1 2">
    <name type="scientific">Carex littledalei</name>
    <dbReference type="NCBI Taxonomy" id="544730"/>
    <lineage>
        <taxon>Eukaryota</taxon>
        <taxon>Viridiplantae</taxon>
        <taxon>Streptophyta</taxon>
        <taxon>Embryophyta</taxon>
        <taxon>Tracheophyta</taxon>
        <taxon>Spermatophyta</taxon>
        <taxon>Magnoliopsida</taxon>
        <taxon>Liliopsida</taxon>
        <taxon>Poales</taxon>
        <taxon>Cyperaceae</taxon>
        <taxon>Cyperoideae</taxon>
        <taxon>Cariceae</taxon>
        <taxon>Carex</taxon>
        <taxon>Carex subgen. Euthyceras</taxon>
    </lineage>
</organism>
<evidence type="ECO:0000313" key="2">
    <source>
        <dbReference type="Proteomes" id="UP000623129"/>
    </source>
</evidence>
<dbReference type="OrthoDB" id="1939464at2759"/>